<feature type="compositionally biased region" description="Polar residues" evidence="4">
    <location>
        <begin position="28"/>
        <end position="37"/>
    </location>
</feature>
<feature type="domain" description="SH3" evidence="5">
    <location>
        <begin position="460"/>
        <end position="519"/>
    </location>
</feature>
<accession>A0A4W3JG94</accession>
<feature type="region of interest" description="Disordered" evidence="4">
    <location>
        <begin position="290"/>
        <end position="311"/>
    </location>
</feature>
<dbReference type="InterPro" id="IPR039801">
    <property type="entry name" value="EPS8-like"/>
</dbReference>
<evidence type="ECO:0000256" key="1">
    <source>
        <dbReference type="ARBA" id="ARBA00006197"/>
    </source>
</evidence>
<protein>
    <recommendedName>
        <fullName evidence="5">SH3 domain-containing protein</fullName>
    </recommendedName>
</protein>
<dbReference type="PROSITE" id="PS50002">
    <property type="entry name" value="SH3"/>
    <property type="match status" value="1"/>
</dbReference>
<name>A0A4W3JG94_CALMI</name>
<dbReference type="Proteomes" id="UP000314986">
    <property type="component" value="Unassembled WGS sequence"/>
</dbReference>
<evidence type="ECO:0000256" key="2">
    <source>
        <dbReference type="ARBA" id="ARBA00022443"/>
    </source>
</evidence>
<reference evidence="6" key="5">
    <citation type="submission" date="2025-09" db="UniProtKB">
        <authorList>
            <consortium name="Ensembl"/>
        </authorList>
    </citation>
    <scope>IDENTIFICATION</scope>
</reference>
<dbReference type="Pfam" id="PF00018">
    <property type="entry name" value="SH3_1"/>
    <property type="match status" value="1"/>
</dbReference>
<feature type="region of interest" description="Disordered" evidence="4">
    <location>
        <begin position="16"/>
        <end position="41"/>
    </location>
</feature>
<dbReference type="Gene3D" id="2.30.30.40">
    <property type="entry name" value="SH3 Domains"/>
    <property type="match status" value="1"/>
</dbReference>
<dbReference type="InterPro" id="IPR013625">
    <property type="entry name" value="PTB"/>
</dbReference>
<evidence type="ECO:0000256" key="3">
    <source>
        <dbReference type="PROSITE-ProRule" id="PRU00192"/>
    </source>
</evidence>
<evidence type="ECO:0000313" key="7">
    <source>
        <dbReference type="Proteomes" id="UP000314986"/>
    </source>
</evidence>
<feature type="compositionally biased region" description="Polar residues" evidence="4">
    <location>
        <begin position="192"/>
        <end position="205"/>
    </location>
</feature>
<dbReference type="GO" id="GO:0007266">
    <property type="term" value="P:Rho protein signal transduction"/>
    <property type="evidence" value="ECO:0007669"/>
    <property type="project" value="TreeGrafter"/>
</dbReference>
<dbReference type="InterPro" id="IPR033928">
    <property type="entry name" value="EPS8_PTB"/>
</dbReference>
<sequence length="600" mass="68277">MYGDYDTRHLLDYGQNQSQANELPPQKPQFQRTNSVGRPSAKSIYRQRKEYAQSLNSMQDLSQYRVEHLITCDLDFKDTRTLDSCISKLKMLDAKGRVWGQDMMMQMSDSFLKLSDIETRDELETFSIDAVYDSRAILNSCIYNSVLALTIRDSRKSLVYLFQCEEVSADLIDMAIKKITKGTKQDRGDQGTFRSNLDNMLTQPVPSHHMKSGMPPPQDRWSSSGYTTPAMSEYSSWAGPNSRAPSEHGSDKTNVSTSSFNLRRDMEILNHALDDIELFVNKIQQIVGSNKQKEEKKKKKKPKKGSSHLPPEAEFVDFLQKTVLLTTMIGKLDAYLNNPSATDLCRGLFQTLNYVLKHCPVVNLEQNVITPFLKTTAINFLQRSLNTDEQQFWISLGPAWNTPRSDWQNGDSFPGYIPSFSDGWQPPLNQSGRSPTPSRFSTDERRMESPQYPPLEMSQNMPKQAVAMYDFTGRNSREINVSKGDVLEVLEATKQWWKVRSLRGEIGYVPCNIMEPVNHGAQYSPHHESRRFGDSHAAGVTIHSRSNEVRAWLQSKGYRPLTVKSFGVLSGSELLSLSKQELIQACPEEGDYVYRDLHRG</sequence>
<dbReference type="Ensembl" id="ENSCMIT00000037584.1">
    <property type="protein sequence ID" value="ENSCMIP00000037043.1"/>
    <property type="gene ID" value="ENSCMIG00000015626.1"/>
</dbReference>
<dbReference type="Pfam" id="PF22975">
    <property type="entry name" value="EPS8_2nd"/>
    <property type="match status" value="1"/>
</dbReference>
<dbReference type="Pfam" id="PF08416">
    <property type="entry name" value="PTB"/>
    <property type="match status" value="1"/>
</dbReference>
<dbReference type="Pfam" id="PF18016">
    <property type="entry name" value="SAM_3"/>
    <property type="match status" value="1"/>
</dbReference>
<dbReference type="SMART" id="SM00326">
    <property type="entry name" value="SH3"/>
    <property type="match status" value="1"/>
</dbReference>
<dbReference type="InParanoid" id="A0A4W3JG94"/>
<dbReference type="GeneTree" id="ENSGT00940000158169"/>
<dbReference type="InterPro" id="IPR013761">
    <property type="entry name" value="SAM/pointed_sf"/>
</dbReference>
<dbReference type="Gene3D" id="2.30.29.30">
    <property type="entry name" value="Pleckstrin-homology domain (PH domain)/Phosphotyrosine-binding domain (PTB)"/>
    <property type="match status" value="1"/>
</dbReference>
<feature type="compositionally biased region" description="Polar residues" evidence="4">
    <location>
        <begin position="220"/>
        <end position="239"/>
    </location>
</feature>
<reference evidence="7" key="2">
    <citation type="journal article" date="2007" name="PLoS Biol.">
        <title>Survey sequencing and comparative analysis of the elephant shark (Callorhinchus milii) genome.</title>
        <authorList>
            <person name="Venkatesh B."/>
            <person name="Kirkness E.F."/>
            <person name="Loh Y.H."/>
            <person name="Halpern A.L."/>
            <person name="Lee A.P."/>
            <person name="Johnson J."/>
            <person name="Dandona N."/>
            <person name="Viswanathan L.D."/>
            <person name="Tay A."/>
            <person name="Venter J.C."/>
            <person name="Strausberg R.L."/>
            <person name="Brenner S."/>
        </authorList>
    </citation>
    <scope>NUCLEOTIDE SEQUENCE [LARGE SCALE GENOMIC DNA]</scope>
</reference>
<dbReference type="InterPro" id="IPR011993">
    <property type="entry name" value="PH-like_dom_sf"/>
</dbReference>
<proteinExistence type="inferred from homology"/>
<dbReference type="CDD" id="cd01210">
    <property type="entry name" value="PTB_EPS8"/>
    <property type="match status" value="1"/>
</dbReference>
<dbReference type="GO" id="GO:0003779">
    <property type="term" value="F:actin binding"/>
    <property type="evidence" value="ECO:0007669"/>
    <property type="project" value="TreeGrafter"/>
</dbReference>
<dbReference type="Gene3D" id="1.10.150.50">
    <property type="entry name" value="Transcription Factor, Ets-1"/>
    <property type="match status" value="1"/>
</dbReference>
<feature type="region of interest" description="Disordered" evidence="4">
    <location>
        <begin position="424"/>
        <end position="457"/>
    </location>
</feature>
<dbReference type="InterPro" id="IPR001452">
    <property type="entry name" value="SH3_domain"/>
</dbReference>
<feature type="compositionally biased region" description="Polar residues" evidence="4">
    <location>
        <begin position="427"/>
        <end position="440"/>
    </location>
</feature>
<dbReference type="SUPFAM" id="SSF50044">
    <property type="entry name" value="SH3-domain"/>
    <property type="match status" value="1"/>
</dbReference>
<dbReference type="InterPro" id="IPR055093">
    <property type="entry name" value="EPS8_2nd"/>
</dbReference>
<dbReference type="PANTHER" id="PTHR12287">
    <property type="entry name" value="EPIDERMAL GROWTH FACTOR RECEPTOR KINASE SUBSTRATE EPS8-RELATED PROTEIN"/>
    <property type="match status" value="1"/>
</dbReference>
<dbReference type="STRING" id="7868.ENSCMIP00000037043"/>
<keyword evidence="7" id="KW-1185">Reference proteome</keyword>
<dbReference type="GO" id="GO:0005886">
    <property type="term" value="C:plasma membrane"/>
    <property type="evidence" value="ECO:0007669"/>
    <property type="project" value="TreeGrafter"/>
</dbReference>
<evidence type="ECO:0000259" key="5">
    <source>
        <dbReference type="PROSITE" id="PS50002"/>
    </source>
</evidence>
<evidence type="ECO:0000313" key="6">
    <source>
        <dbReference type="Ensembl" id="ENSCMIP00000037043.1"/>
    </source>
</evidence>
<evidence type="ECO:0000256" key="4">
    <source>
        <dbReference type="SAM" id="MobiDB-lite"/>
    </source>
</evidence>
<dbReference type="AlphaFoldDB" id="A0A4W3JG94"/>
<organism evidence="6 7">
    <name type="scientific">Callorhinchus milii</name>
    <name type="common">Ghost shark</name>
    <dbReference type="NCBI Taxonomy" id="7868"/>
    <lineage>
        <taxon>Eukaryota</taxon>
        <taxon>Metazoa</taxon>
        <taxon>Chordata</taxon>
        <taxon>Craniata</taxon>
        <taxon>Vertebrata</taxon>
        <taxon>Chondrichthyes</taxon>
        <taxon>Holocephali</taxon>
        <taxon>Chimaeriformes</taxon>
        <taxon>Callorhinchidae</taxon>
        <taxon>Callorhinchus</taxon>
    </lineage>
</organism>
<reference evidence="7" key="1">
    <citation type="journal article" date="2006" name="Science">
        <title>Ancient noncoding elements conserved in the human genome.</title>
        <authorList>
            <person name="Venkatesh B."/>
            <person name="Kirkness E.F."/>
            <person name="Loh Y.H."/>
            <person name="Halpern A.L."/>
            <person name="Lee A.P."/>
            <person name="Johnson J."/>
            <person name="Dandona N."/>
            <person name="Viswanathan L.D."/>
            <person name="Tay A."/>
            <person name="Venter J.C."/>
            <person name="Strausberg R.L."/>
            <person name="Brenner S."/>
        </authorList>
    </citation>
    <scope>NUCLEOTIDE SEQUENCE [LARGE SCALE GENOMIC DNA]</scope>
</reference>
<gene>
    <name evidence="6" type="primary">LOC103182538</name>
</gene>
<feature type="compositionally biased region" description="Basic residues" evidence="4">
    <location>
        <begin position="296"/>
        <end position="306"/>
    </location>
</feature>
<keyword evidence="2 3" id="KW-0728">SH3 domain</keyword>
<comment type="similarity">
    <text evidence="1">Belongs to the EPS8 family.</text>
</comment>
<reference evidence="6" key="4">
    <citation type="submission" date="2025-08" db="UniProtKB">
        <authorList>
            <consortium name="Ensembl"/>
        </authorList>
    </citation>
    <scope>IDENTIFICATION</scope>
</reference>
<dbReference type="InterPro" id="IPR036028">
    <property type="entry name" value="SH3-like_dom_sf"/>
</dbReference>
<dbReference type="GO" id="GO:0035023">
    <property type="term" value="P:regulation of Rho protein signal transduction"/>
    <property type="evidence" value="ECO:0007669"/>
    <property type="project" value="TreeGrafter"/>
</dbReference>
<dbReference type="PANTHER" id="PTHR12287:SF22">
    <property type="entry name" value="EPIDERMAL GROWTH FACTOR RECEPTOR KINASE SUBSTRATE 8-LIKE PROTEIN 3"/>
    <property type="match status" value="1"/>
</dbReference>
<dbReference type="SUPFAM" id="SSF50729">
    <property type="entry name" value="PH domain-like"/>
    <property type="match status" value="1"/>
</dbReference>
<dbReference type="InterPro" id="IPR041418">
    <property type="entry name" value="SAM_3"/>
</dbReference>
<feature type="region of interest" description="Disordered" evidence="4">
    <location>
        <begin position="181"/>
        <end position="257"/>
    </location>
</feature>
<reference evidence="7" key="3">
    <citation type="journal article" date="2014" name="Nature">
        <title>Elephant shark genome provides unique insights into gnathostome evolution.</title>
        <authorList>
            <consortium name="International Elephant Shark Genome Sequencing Consortium"/>
            <person name="Venkatesh B."/>
            <person name="Lee A.P."/>
            <person name="Ravi V."/>
            <person name="Maurya A.K."/>
            <person name="Lian M.M."/>
            <person name="Swann J.B."/>
            <person name="Ohta Y."/>
            <person name="Flajnik M.F."/>
            <person name="Sutoh Y."/>
            <person name="Kasahara M."/>
            <person name="Hoon S."/>
            <person name="Gangu V."/>
            <person name="Roy S.W."/>
            <person name="Irimia M."/>
            <person name="Korzh V."/>
            <person name="Kondrychyn I."/>
            <person name="Lim Z.W."/>
            <person name="Tay B.H."/>
            <person name="Tohari S."/>
            <person name="Kong K.W."/>
            <person name="Ho S."/>
            <person name="Lorente-Galdos B."/>
            <person name="Quilez J."/>
            <person name="Marques-Bonet T."/>
            <person name="Raney B.J."/>
            <person name="Ingham P.W."/>
            <person name="Tay A."/>
            <person name="Hillier L.W."/>
            <person name="Minx P."/>
            <person name="Boehm T."/>
            <person name="Wilson R.K."/>
            <person name="Brenner S."/>
            <person name="Warren W.C."/>
        </authorList>
    </citation>
    <scope>NUCLEOTIDE SEQUENCE [LARGE SCALE GENOMIC DNA]</scope>
</reference>